<dbReference type="Gene3D" id="3.40.30.10">
    <property type="entry name" value="Glutaredoxin"/>
    <property type="match status" value="1"/>
</dbReference>
<dbReference type="Pfam" id="PF01323">
    <property type="entry name" value="DSBA"/>
    <property type="match status" value="1"/>
</dbReference>
<organism evidence="2 3">
    <name type="scientific">Phaeocystidibacter luteus</name>
    <dbReference type="NCBI Taxonomy" id="911197"/>
    <lineage>
        <taxon>Bacteria</taxon>
        <taxon>Pseudomonadati</taxon>
        <taxon>Bacteroidota</taxon>
        <taxon>Flavobacteriia</taxon>
        <taxon>Flavobacteriales</taxon>
        <taxon>Phaeocystidibacteraceae</taxon>
        <taxon>Phaeocystidibacter</taxon>
    </lineage>
</organism>
<dbReference type="Proteomes" id="UP000468650">
    <property type="component" value="Unassembled WGS sequence"/>
</dbReference>
<dbReference type="InterPro" id="IPR001853">
    <property type="entry name" value="DSBA-like_thioredoxin_dom"/>
</dbReference>
<comment type="caution">
    <text evidence="2">The sequence shown here is derived from an EMBL/GenBank/DDBJ whole genome shotgun (WGS) entry which is preliminary data.</text>
</comment>
<dbReference type="GO" id="GO:0016491">
    <property type="term" value="F:oxidoreductase activity"/>
    <property type="evidence" value="ECO:0007669"/>
    <property type="project" value="InterPro"/>
</dbReference>
<dbReference type="PANTHER" id="PTHR13887">
    <property type="entry name" value="GLUTATHIONE S-TRANSFERASE KAPPA"/>
    <property type="match status" value="1"/>
</dbReference>
<dbReference type="EMBL" id="WBVO01000001">
    <property type="protein sequence ID" value="KAB2814515.1"/>
    <property type="molecule type" value="Genomic_DNA"/>
</dbReference>
<dbReference type="AlphaFoldDB" id="A0A6N6RLR5"/>
<evidence type="ECO:0000259" key="1">
    <source>
        <dbReference type="Pfam" id="PF01323"/>
    </source>
</evidence>
<sequence length="229" mass="25662">MKIEIWSDVVCPFCYIGKRHLEIAMENTGLKNEVEIEWKSFQLDPHARPSEGQTLYDYLSACKGMSPDQVKNMTNQVVERAAAVGLNFDFDKAIVANTEKAHYVMHFAKERGLQLEMKERFLRAYFTEGMDLNDVDVLADLAVEVGLDRKEVLASIESDKAALGFREDVQLARDFRISGVPFIVIDRKYAVSGAQPISTFENVLKEVAAEATPTQEESADSCAVDDPNC</sequence>
<dbReference type="RefSeq" id="WP_151666094.1">
    <property type="nucleotide sequence ID" value="NZ_WBVO01000001.1"/>
</dbReference>
<reference evidence="2 3" key="1">
    <citation type="submission" date="2019-09" db="EMBL/GenBank/DDBJ databases">
        <title>Genomes of family Cryomorphaceae.</title>
        <authorList>
            <person name="Bowman J.P."/>
        </authorList>
    </citation>
    <scope>NUCLEOTIDE SEQUENCE [LARGE SCALE GENOMIC DNA]</scope>
    <source>
        <strain evidence="2 3">LMG 25704</strain>
    </source>
</reference>
<evidence type="ECO:0000313" key="3">
    <source>
        <dbReference type="Proteomes" id="UP000468650"/>
    </source>
</evidence>
<dbReference type="OrthoDB" id="9799122at2"/>
<proteinExistence type="predicted"/>
<evidence type="ECO:0000313" key="2">
    <source>
        <dbReference type="EMBL" id="KAB2814515.1"/>
    </source>
</evidence>
<feature type="domain" description="DSBA-like thioredoxin" evidence="1">
    <location>
        <begin position="3"/>
        <end position="204"/>
    </location>
</feature>
<protein>
    <submittedName>
        <fullName evidence="2">DsbA family oxidoreductase</fullName>
    </submittedName>
</protein>
<dbReference type="CDD" id="cd03024">
    <property type="entry name" value="DsbA_FrnE"/>
    <property type="match status" value="1"/>
</dbReference>
<dbReference type="PANTHER" id="PTHR13887:SF41">
    <property type="entry name" value="THIOREDOXIN SUPERFAMILY PROTEIN"/>
    <property type="match status" value="1"/>
</dbReference>
<name>A0A6N6RLR5_9FLAO</name>
<dbReference type="SUPFAM" id="SSF52833">
    <property type="entry name" value="Thioredoxin-like"/>
    <property type="match status" value="1"/>
</dbReference>
<gene>
    <name evidence="2" type="ORF">F8C67_01900</name>
</gene>
<accession>A0A6N6RLR5</accession>
<dbReference type="InterPro" id="IPR036249">
    <property type="entry name" value="Thioredoxin-like_sf"/>
</dbReference>
<keyword evidence="3" id="KW-1185">Reference proteome</keyword>